<reference evidence="1" key="1">
    <citation type="submission" date="2020-03" db="EMBL/GenBank/DDBJ databases">
        <title>The deep terrestrial virosphere.</title>
        <authorList>
            <person name="Holmfeldt K."/>
            <person name="Nilsson E."/>
            <person name="Simone D."/>
            <person name="Lopez-Fernandez M."/>
            <person name="Wu X."/>
            <person name="de Brujin I."/>
            <person name="Lundin D."/>
            <person name="Andersson A."/>
            <person name="Bertilsson S."/>
            <person name="Dopson M."/>
        </authorList>
    </citation>
    <scope>NUCLEOTIDE SEQUENCE</scope>
    <source>
        <strain evidence="1">TM448A01855</strain>
    </source>
</reference>
<gene>
    <name evidence="1" type="ORF">TM448A01855_0002</name>
</gene>
<protein>
    <submittedName>
        <fullName evidence="1">Uncharacterized protein</fullName>
    </submittedName>
</protein>
<organism evidence="1">
    <name type="scientific">viral metagenome</name>
    <dbReference type="NCBI Taxonomy" id="1070528"/>
    <lineage>
        <taxon>unclassified sequences</taxon>
        <taxon>metagenomes</taxon>
        <taxon>organismal metagenomes</taxon>
    </lineage>
</organism>
<sequence length="57" mass="6878">MEYEDRIRILKRLSKHAIRYKAKKYGILQCHVDKSIPGHILRLIAKFEEYYGGRRCL</sequence>
<evidence type="ECO:0000313" key="1">
    <source>
        <dbReference type="EMBL" id="QJA50662.1"/>
    </source>
</evidence>
<dbReference type="AlphaFoldDB" id="A0A6H1ZT76"/>
<accession>A0A6H1ZT76</accession>
<name>A0A6H1ZT76_9ZZZZ</name>
<proteinExistence type="predicted"/>
<dbReference type="EMBL" id="MT144210">
    <property type="protein sequence ID" value="QJA50662.1"/>
    <property type="molecule type" value="Genomic_DNA"/>
</dbReference>